<sequence length="43" mass="5218">MDKGERVHLRSISNEKYCRNETFLLFIRKESERFLEKGCIPMI</sequence>
<proteinExistence type="predicted"/>
<dbReference type="EMBL" id="VDEM01000001">
    <property type="protein sequence ID" value="KAF0826075.1"/>
    <property type="molecule type" value="Genomic_DNA"/>
</dbReference>
<evidence type="ECO:0000313" key="1">
    <source>
        <dbReference type="EMBL" id="KAF0826075.1"/>
    </source>
</evidence>
<protein>
    <submittedName>
        <fullName evidence="1">Uncharacterized protein</fullName>
    </submittedName>
</protein>
<accession>A0A800NGM0</accession>
<dbReference type="Proteomes" id="UP000465778">
    <property type="component" value="Unassembled WGS sequence"/>
</dbReference>
<evidence type="ECO:0000313" key="2">
    <source>
        <dbReference type="Proteomes" id="UP000465778"/>
    </source>
</evidence>
<dbReference type="AlphaFoldDB" id="A0A800NGM0"/>
<name>A0A800NGM0_CYTFI</name>
<gene>
    <name evidence="1" type="ORF">KIS1582_0214</name>
</gene>
<organism evidence="1 2">
    <name type="scientific">Cytobacillus firmus</name>
    <name type="common">Bacillus firmus</name>
    <dbReference type="NCBI Taxonomy" id="1399"/>
    <lineage>
        <taxon>Bacteria</taxon>
        <taxon>Bacillati</taxon>
        <taxon>Bacillota</taxon>
        <taxon>Bacilli</taxon>
        <taxon>Bacillales</taxon>
        <taxon>Bacillaceae</taxon>
        <taxon>Cytobacillus</taxon>
    </lineage>
</organism>
<comment type="caution">
    <text evidence="1">The sequence shown here is derived from an EMBL/GenBank/DDBJ whole genome shotgun (WGS) entry which is preliminary data.</text>
</comment>
<reference evidence="1 2" key="1">
    <citation type="journal article" date="2020" name="G3 (Bethesda)">
        <title>Whole Genome Sequencing and Comparative Genomics of Two Nematicidal Bacillus Strains Reveals a Wide Range of Possible Virulence Factors.</title>
        <authorList>
            <person name="Susic N."/>
            <person name="Janezic S."/>
            <person name="Rupnik M."/>
            <person name="Geric Stare B."/>
        </authorList>
    </citation>
    <scope>NUCLEOTIDE SEQUENCE [LARGE SCALE GENOMIC DNA]</scope>
    <source>
        <strain evidence="1 2">I-1582</strain>
    </source>
</reference>